<gene>
    <name evidence="1" type="ORF">LCGC14_2437460</name>
</gene>
<reference evidence="1" key="1">
    <citation type="journal article" date="2015" name="Nature">
        <title>Complex archaea that bridge the gap between prokaryotes and eukaryotes.</title>
        <authorList>
            <person name="Spang A."/>
            <person name="Saw J.H."/>
            <person name="Jorgensen S.L."/>
            <person name="Zaremba-Niedzwiedzka K."/>
            <person name="Martijn J."/>
            <person name="Lind A.E."/>
            <person name="van Eijk R."/>
            <person name="Schleper C."/>
            <person name="Guy L."/>
            <person name="Ettema T.J."/>
        </authorList>
    </citation>
    <scope>NUCLEOTIDE SEQUENCE</scope>
</reference>
<dbReference type="EMBL" id="LAZR01037426">
    <property type="protein sequence ID" value="KKL22235.1"/>
    <property type="molecule type" value="Genomic_DNA"/>
</dbReference>
<sequence length="151" mass="17194">MFGTTGSRGIDMSKTIFDMPKITARTAKESLRSFSVDLERGLTDIQKVSLKTVVEKGYIISPKGGDEEFHVVMDMPEQRMRHGTDGMKKNLKMANEIIRGLVSNNYRIYSVIIGYKTVVVLRRWPVATTVNETRDEMARRIFEKGISPDDF</sequence>
<organism evidence="1">
    <name type="scientific">marine sediment metagenome</name>
    <dbReference type="NCBI Taxonomy" id="412755"/>
    <lineage>
        <taxon>unclassified sequences</taxon>
        <taxon>metagenomes</taxon>
        <taxon>ecological metagenomes</taxon>
    </lineage>
</organism>
<evidence type="ECO:0000313" key="1">
    <source>
        <dbReference type="EMBL" id="KKL22235.1"/>
    </source>
</evidence>
<protein>
    <submittedName>
        <fullName evidence="1">Uncharacterized protein</fullName>
    </submittedName>
</protein>
<accession>A0A0F9BK78</accession>
<comment type="caution">
    <text evidence="1">The sequence shown here is derived from an EMBL/GenBank/DDBJ whole genome shotgun (WGS) entry which is preliminary data.</text>
</comment>
<dbReference type="AlphaFoldDB" id="A0A0F9BK78"/>
<name>A0A0F9BK78_9ZZZZ</name>
<proteinExistence type="predicted"/>